<dbReference type="Gene3D" id="2.60.40.10">
    <property type="entry name" value="Immunoglobulins"/>
    <property type="match status" value="2"/>
</dbReference>
<dbReference type="SUPFAM" id="SSF52200">
    <property type="entry name" value="Toll/Interleukin receptor TIR domain"/>
    <property type="match status" value="1"/>
</dbReference>
<dbReference type="Proteomes" id="UP000261640">
    <property type="component" value="Unplaced"/>
</dbReference>
<keyword evidence="2" id="KW-0325">Glycoprotein</keyword>
<keyword evidence="4" id="KW-1133">Transmembrane helix</keyword>
<reference evidence="6" key="2">
    <citation type="submission" date="2025-09" db="UniProtKB">
        <authorList>
            <consortium name="Ensembl"/>
        </authorList>
    </citation>
    <scope>IDENTIFICATION</scope>
</reference>
<evidence type="ECO:0000313" key="7">
    <source>
        <dbReference type="Proteomes" id="UP000261640"/>
    </source>
</evidence>
<keyword evidence="1" id="KW-1015">Disulfide bond</keyword>
<dbReference type="SUPFAM" id="SSF48726">
    <property type="entry name" value="Immunoglobulin"/>
    <property type="match status" value="2"/>
</dbReference>
<dbReference type="InterPro" id="IPR015621">
    <property type="entry name" value="IL-1_rcpt_fam"/>
</dbReference>
<dbReference type="InParanoid" id="A0A3Q3N463"/>
<dbReference type="Ensembl" id="ENSMAMT00000030990.2">
    <property type="protein sequence ID" value="ENSMAMP00000030201.1"/>
    <property type="gene ID" value="ENSMAMG00000020363.2"/>
</dbReference>
<dbReference type="PANTHER" id="PTHR11890:SF26">
    <property type="entry name" value="INTERLEUKIN-1 RECEPTOR TYPE 1"/>
    <property type="match status" value="1"/>
</dbReference>
<name>A0A3Q3N463_9TELE</name>
<dbReference type="Pfam" id="PF01582">
    <property type="entry name" value="TIR"/>
    <property type="match status" value="1"/>
</dbReference>
<proteinExistence type="predicted"/>
<keyword evidence="4" id="KW-0812">Transmembrane</keyword>
<dbReference type="GO" id="GO:0007165">
    <property type="term" value="P:signal transduction"/>
    <property type="evidence" value="ECO:0007669"/>
    <property type="project" value="InterPro"/>
</dbReference>
<feature type="transmembrane region" description="Helical" evidence="4">
    <location>
        <begin position="12"/>
        <end position="32"/>
    </location>
</feature>
<keyword evidence="4" id="KW-0472">Membrane</keyword>
<dbReference type="SMART" id="SM00255">
    <property type="entry name" value="TIR"/>
    <property type="match status" value="1"/>
</dbReference>
<protein>
    <recommendedName>
        <fullName evidence="5">TIR domain-containing protein</fullName>
    </recommendedName>
</protein>
<keyword evidence="7" id="KW-1185">Reference proteome</keyword>
<sequence length="500" mass="56868">ACSFAYCAIINLMIFTFIFIIMIITIIFSLIFKFVKLLEGEGFYFKPYDHYHSKLTDKDFTWYKNNSKTDCISSNEKERIHHSGKTLFILNIRPEDSGLYTARDDLLILHKADKKVFYGEIKNSDENKLVPCPDPVKDTCDDLGGNFTWSKDFIPIQDQHNDHLWVTSATIKDVGIYTCNCTWTHNHKTQYTTGSRRLDLEGEIIFSASHKPLLGMCEVKGLQENSLLVSTAVTKSCVVVRVIEEPSKNIFSTATLVIEKVSAKDFQDEFQCVGIGFYSTSTVVLRLKQRGQTAFTKKNPRIVTSYVIDVRMYDAYVVYQTHSMDKVTEDTLCRFITETLPSVLEKKCGYRLFIHGRDDIPGEDRLELVEVRMKQSRRLMVILTPGSGSRAEITDQCPVSPQSSVIGGFDWQVGLHHALLQREMTVILIQLGDTGPQGYTHLPLGLQHLTRKSAPIRWPEGSRSAAAWNSRFWKKVRYLMPATPAKRYSQSADISEPPGV</sequence>
<evidence type="ECO:0000259" key="5">
    <source>
        <dbReference type="PROSITE" id="PS50104"/>
    </source>
</evidence>
<dbReference type="PANTHER" id="PTHR11890">
    <property type="entry name" value="INTERLEUKIN-1 RECEPTOR FAMILY MEMBER"/>
    <property type="match status" value="1"/>
</dbReference>
<dbReference type="FunFam" id="3.40.50.10140:FF:000009">
    <property type="entry name" value="X-linked interleukin-1 receptor accessory protein-like 1"/>
    <property type="match status" value="1"/>
</dbReference>
<dbReference type="InterPro" id="IPR035897">
    <property type="entry name" value="Toll_tir_struct_dom_sf"/>
</dbReference>
<dbReference type="AlphaFoldDB" id="A0A3Q3N463"/>
<dbReference type="CDD" id="cd00096">
    <property type="entry name" value="Ig"/>
    <property type="match status" value="1"/>
</dbReference>
<dbReference type="InterPro" id="IPR000157">
    <property type="entry name" value="TIR_dom"/>
</dbReference>
<organism evidence="6 7">
    <name type="scientific">Mastacembelus armatus</name>
    <name type="common">zig-zag eel</name>
    <dbReference type="NCBI Taxonomy" id="205130"/>
    <lineage>
        <taxon>Eukaryota</taxon>
        <taxon>Metazoa</taxon>
        <taxon>Chordata</taxon>
        <taxon>Craniata</taxon>
        <taxon>Vertebrata</taxon>
        <taxon>Euteleostomi</taxon>
        <taxon>Actinopterygii</taxon>
        <taxon>Neopterygii</taxon>
        <taxon>Teleostei</taxon>
        <taxon>Neoteleostei</taxon>
        <taxon>Acanthomorphata</taxon>
        <taxon>Anabantaria</taxon>
        <taxon>Synbranchiformes</taxon>
        <taxon>Mastacembelidae</taxon>
        <taxon>Mastacembelus</taxon>
    </lineage>
</organism>
<dbReference type="GeneTree" id="ENSGT01090000259985"/>
<dbReference type="InterPro" id="IPR013783">
    <property type="entry name" value="Ig-like_fold"/>
</dbReference>
<accession>A0A3Q3N463</accession>
<evidence type="ECO:0000256" key="2">
    <source>
        <dbReference type="ARBA" id="ARBA00023180"/>
    </source>
</evidence>
<dbReference type="InterPro" id="IPR036179">
    <property type="entry name" value="Ig-like_dom_sf"/>
</dbReference>
<dbReference type="PROSITE" id="PS50104">
    <property type="entry name" value="TIR"/>
    <property type="match status" value="1"/>
</dbReference>
<evidence type="ECO:0000256" key="3">
    <source>
        <dbReference type="ARBA" id="ARBA00023319"/>
    </source>
</evidence>
<feature type="domain" description="TIR" evidence="5">
    <location>
        <begin position="311"/>
        <end position="480"/>
    </location>
</feature>
<reference evidence="6" key="1">
    <citation type="submission" date="2025-08" db="UniProtKB">
        <authorList>
            <consortium name="Ensembl"/>
        </authorList>
    </citation>
    <scope>IDENTIFICATION</scope>
</reference>
<keyword evidence="3" id="KW-0393">Immunoglobulin domain</keyword>
<evidence type="ECO:0000313" key="6">
    <source>
        <dbReference type="Ensembl" id="ENSMAMP00000030201.1"/>
    </source>
</evidence>
<dbReference type="Gene3D" id="3.40.50.10140">
    <property type="entry name" value="Toll/interleukin-1 receptor homology (TIR) domain"/>
    <property type="match status" value="1"/>
</dbReference>
<evidence type="ECO:0000256" key="4">
    <source>
        <dbReference type="SAM" id="Phobius"/>
    </source>
</evidence>
<dbReference type="STRING" id="205130.ENSMAMP00000030201"/>
<evidence type="ECO:0000256" key="1">
    <source>
        <dbReference type="ARBA" id="ARBA00023157"/>
    </source>
</evidence>